<protein>
    <submittedName>
        <fullName evidence="2">Uncharacterized protein</fullName>
    </submittedName>
</protein>
<reference evidence="2 3" key="1">
    <citation type="submission" date="2021-06" db="EMBL/GenBank/DDBJ databases">
        <title>Caerostris extrusa draft genome.</title>
        <authorList>
            <person name="Kono N."/>
            <person name="Arakawa K."/>
        </authorList>
    </citation>
    <scope>NUCLEOTIDE SEQUENCE [LARGE SCALE GENOMIC DNA]</scope>
</reference>
<organism evidence="2 3">
    <name type="scientific">Caerostris extrusa</name>
    <name type="common">Bark spider</name>
    <name type="synonym">Caerostris bankana</name>
    <dbReference type="NCBI Taxonomy" id="172846"/>
    <lineage>
        <taxon>Eukaryota</taxon>
        <taxon>Metazoa</taxon>
        <taxon>Ecdysozoa</taxon>
        <taxon>Arthropoda</taxon>
        <taxon>Chelicerata</taxon>
        <taxon>Arachnida</taxon>
        <taxon>Araneae</taxon>
        <taxon>Araneomorphae</taxon>
        <taxon>Entelegynae</taxon>
        <taxon>Araneoidea</taxon>
        <taxon>Araneidae</taxon>
        <taxon>Caerostris</taxon>
    </lineage>
</organism>
<feature type="region of interest" description="Disordered" evidence="1">
    <location>
        <begin position="58"/>
        <end position="77"/>
    </location>
</feature>
<proteinExistence type="predicted"/>
<evidence type="ECO:0000313" key="2">
    <source>
        <dbReference type="EMBL" id="GIZ04451.1"/>
    </source>
</evidence>
<dbReference type="EMBL" id="BPLR01019087">
    <property type="protein sequence ID" value="GIZ04451.1"/>
    <property type="molecule type" value="Genomic_DNA"/>
</dbReference>
<evidence type="ECO:0000256" key="1">
    <source>
        <dbReference type="SAM" id="MobiDB-lite"/>
    </source>
</evidence>
<gene>
    <name evidence="2" type="ORF">CEXT_304591</name>
</gene>
<evidence type="ECO:0000313" key="3">
    <source>
        <dbReference type="Proteomes" id="UP001054945"/>
    </source>
</evidence>
<comment type="caution">
    <text evidence="2">The sequence shown here is derived from an EMBL/GenBank/DDBJ whole genome shotgun (WGS) entry which is preliminary data.</text>
</comment>
<dbReference type="Proteomes" id="UP001054945">
    <property type="component" value="Unassembled WGS sequence"/>
</dbReference>
<sequence>MPIGELACSQDNKYDILRSRRITGVLDCYSTPSSGNHGDKCVSEKKKRRRIGRKIKRMEQEMAEPQESGNPLREEEKNRTNLRLLEAAFLSQETYNNRNGRGRVYHSAHIVY</sequence>
<accession>A0AAV4YDI9</accession>
<dbReference type="AlphaFoldDB" id="A0AAV4YDI9"/>
<keyword evidence="3" id="KW-1185">Reference proteome</keyword>
<name>A0AAV4YDI9_CAEEX</name>